<dbReference type="PANTHER" id="PTHR37529:SF1">
    <property type="entry name" value="TRANSPOSASE INSG FOR INSERTION SEQUENCE ELEMENT IS4-RELATED"/>
    <property type="match status" value="1"/>
</dbReference>
<sequence>MPVLGIGFFMRLSRVLAITHDIAATSHALDGLGELLDPNLVKSAFETAGVATLRKRRLPLESMIWCVIGMALFRRMSAWDVVNQMDIMLPGQRPLVAPSAVVQGRQRLGSQAVREVFALTQQRWHASANHPTWMGLRLLSVDGVVWRTPDTQENREHYGSSTNQHGDTGFPQVRMVCQMELTSHLLVSSSFAGYHSNEMKLAEQLVVTTPDHSLTLFDRGFYSLGLLHHWQQAGTQRHWLIPLRKGARHEVIHRLGRQDAIVSLPTSPQARKQWPGLPETLQARLLSKTVKGKVCQILTSMTDPLRFPPDEIVDLYSQRWEIELGYREMKQSMLDSRYTLRSKTPEMIEQELWGVLLGYNLLRYQMLEMSRHCPGIYPCEMSFTACTWAILGLLNGLSLRHPGNIPKYLAELHASAMHYVLPHRREDRCYPRAVRPKPSKYQSRNKKAMSELAVAWLLAPAPPSSKSMD</sequence>
<dbReference type="HOGENOM" id="CLU_028400_1_1_6"/>
<dbReference type="GO" id="GO:0006313">
    <property type="term" value="P:DNA transposition"/>
    <property type="evidence" value="ECO:0007669"/>
    <property type="project" value="InterPro"/>
</dbReference>
<dbReference type="PANTHER" id="PTHR37529">
    <property type="entry name" value="TRANSPOSASE INSG FOR INSERTION SEQUENCE ELEMENT IS4-RELATED"/>
    <property type="match status" value="1"/>
</dbReference>
<dbReference type="KEGG" id="acx:Achr_32930"/>
<dbReference type="GO" id="GO:0003677">
    <property type="term" value="F:DNA binding"/>
    <property type="evidence" value="ECO:0007669"/>
    <property type="project" value="InterPro"/>
</dbReference>
<organism evidence="3 4">
    <name type="scientific">Azotobacter chroococcum NCIMB 8003</name>
    <dbReference type="NCBI Taxonomy" id="1328314"/>
    <lineage>
        <taxon>Bacteria</taxon>
        <taxon>Pseudomonadati</taxon>
        <taxon>Pseudomonadota</taxon>
        <taxon>Gammaproteobacteria</taxon>
        <taxon>Pseudomonadales</taxon>
        <taxon>Pseudomonadaceae</taxon>
        <taxon>Azotobacter</taxon>
    </lineage>
</organism>
<dbReference type="NCBIfam" id="NF033592">
    <property type="entry name" value="transpos_IS4_1"/>
    <property type="match status" value="1"/>
</dbReference>
<dbReference type="EMBL" id="CP010415">
    <property type="protein sequence ID" value="AJE22700.1"/>
    <property type="molecule type" value="Genomic_DNA"/>
</dbReference>
<gene>
    <name evidence="3" type="ORF">Achr_32930</name>
</gene>
<name>A0A0C4WSZ3_9GAMM</name>
<evidence type="ECO:0000259" key="1">
    <source>
        <dbReference type="Pfam" id="PF01609"/>
    </source>
</evidence>
<evidence type="ECO:0000313" key="3">
    <source>
        <dbReference type="EMBL" id="AJE22700.1"/>
    </source>
</evidence>
<dbReference type="Pfam" id="PF13006">
    <property type="entry name" value="Nterm_IS4"/>
    <property type="match status" value="1"/>
</dbReference>
<dbReference type="InterPro" id="IPR012337">
    <property type="entry name" value="RNaseH-like_sf"/>
</dbReference>
<dbReference type="InterPro" id="IPR002559">
    <property type="entry name" value="Transposase_11"/>
</dbReference>
<dbReference type="SUPFAM" id="SSF53098">
    <property type="entry name" value="Ribonuclease H-like"/>
    <property type="match status" value="1"/>
</dbReference>
<proteinExistence type="predicted"/>
<feature type="domain" description="Transposase IS4 N-terminal" evidence="2">
    <location>
        <begin position="28"/>
        <end position="118"/>
    </location>
</feature>
<keyword evidence="4" id="KW-1185">Reference proteome</keyword>
<dbReference type="AlphaFoldDB" id="A0A0C4WSZ3"/>
<dbReference type="Proteomes" id="UP000068210">
    <property type="component" value="Chromosome"/>
</dbReference>
<protein>
    <submittedName>
        <fullName evidence="3">Transposase InsG for insertion sequence element IS4</fullName>
    </submittedName>
</protein>
<reference evidence="3 4" key="1">
    <citation type="journal article" date="2015" name="PLoS ONE">
        <title>Azotobacter Genomes: The Genome of Azotobacter chroococcum NCIMB 8003 (ATCC 4412).</title>
        <authorList>
            <person name="Robson R.L."/>
            <person name="Jones R."/>
            <person name="Robson R.M."/>
            <person name="Schwartz A."/>
            <person name="Richardson T.H."/>
        </authorList>
    </citation>
    <scope>NUCLEOTIDE SEQUENCE [LARGE SCALE GENOMIC DNA]</scope>
    <source>
        <strain evidence="3 4">NCIMB 8003</strain>
    </source>
</reference>
<evidence type="ECO:0000259" key="2">
    <source>
        <dbReference type="Pfam" id="PF13006"/>
    </source>
</evidence>
<accession>A0A0C4WSZ3</accession>
<feature type="domain" description="Transposase IS4-like" evidence="1">
    <location>
        <begin position="135"/>
        <end position="361"/>
    </location>
</feature>
<dbReference type="Pfam" id="PF01609">
    <property type="entry name" value="DDE_Tnp_1"/>
    <property type="match status" value="1"/>
</dbReference>
<dbReference type="InterPro" id="IPR024473">
    <property type="entry name" value="Transposases_IS4_N"/>
</dbReference>
<dbReference type="InterPro" id="IPR047952">
    <property type="entry name" value="Transpos_IS4"/>
</dbReference>
<dbReference type="STRING" id="1328314.Achr_32930"/>
<evidence type="ECO:0000313" key="4">
    <source>
        <dbReference type="Proteomes" id="UP000068210"/>
    </source>
</evidence>
<dbReference type="GO" id="GO:0004803">
    <property type="term" value="F:transposase activity"/>
    <property type="evidence" value="ECO:0007669"/>
    <property type="project" value="InterPro"/>
</dbReference>